<name>A0ABS5VM18_9BACT</name>
<feature type="transmembrane region" description="Helical" evidence="16">
    <location>
        <begin position="295"/>
        <end position="313"/>
    </location>
</feature>
<dbReference type="InterPro" id="IPR036890">
    <property type="entry name" value="HATPase_C_sf"/>
</dbReference>
<comment type="subcellular location">
    <subcellularLocation>
        <location evidence="2">Cell inner membrane</location>
        <topology evidence="2">Multi-pass membrane protein</topology>
    </subcellularLocation>
</comment>
<dbReference type="PROSITE" id="PS50110">
    <property type="entry name" value="RESPONSE_REGULATORY"/>
    <property type="match status" value="1"/>
</dbReference>
<dbReference type="RefSeq" id="WP_254152479.1">
    <property type="nucleotide sequence ID" value="NZ_JAHESD010000006.1"/>
</dbReference>
<dbReference type="InterPro" id="IPR036097">
    <property type="entry name" value="HisK_dim/P_sf"/>
</dbReference>
<dbReference type="SMART" id="SM00388">
    <property type="entry name" value="HisKA"/>
    <property type="match status" value="1"/>
</dbReference>
<evidence type="ECO:0000256" key="12">
    <source>
        <dbReference type="ARBA" id="ARBA00023136"/>
    </source>
</evidence>
<comment type="catalytic activity">
    <reaction evidence="1">
        <text>ATP + protein L-histidine = ADP + protein N-phospho-L-histidine.</text>
        <dbReference type="EC" id="2.7.13.3"/>
    </reaction>
</comment>
<evidence type="ECO:0000256" key="7">
    <source>
        <dbReference type="ARBA" id="ARBA00022679"/>
    </source>
</evidence>
<dbReference type="Gene3D" id="1.10.287.130">
    <property type="match status" value="1"/>
</dbReference>
<evidence type="ECO:0000313" key="20">
    <source>
        <dbReference type="EMBL" id="MBT1702510.1"/>
    </source>
</evidence>
<reference evidence="20 21" key="1">
    <citation type="submission" date="2021-05" db="EMBL/GenBank/DDBJ databases">
        <title>A Polyphasic approach of four new species of the genus Ohtaekwangia: Ohtaekwangia histidinii sp. nov., Ohtaekwangia cretensis sp. nov., Ohtaekwangia indiensis sp. nov., Ohtaekwangia reichenbachii sp. nov. from diverse environment.</title>
        <authorList>
            <person name="Octaviana S."/>
        </authorList>
    </citation>
    <scope>NUCLEOTIDE SEQUENCE [LARGE SCALE GENOMIC DNA]</scope>
    <source>
        <strain evidence="20 21">PWU20</strain>
    </source>
</reference>
<evidence type="ECO:0000256" key="8">
    <source>
        <dbReference type="ARBA" id="ARBA00022692"/>
    </source>
</evidence>
<evidence type="ECO:0000256" key="16">
    <source>
        <dbReference type="SAM" id="Phobius"/>
    </source>
</evidence>
<dbReference type="EMBL" id="JAHESD010000006">
    <property type="protein sequence ID" value="MBT1702510.1"/>
    <property type="molecule type" value="Genomic_DNA"/>
</dbReference>
<evidence type="ECO:0000256" key="5">
    <source>
        <dbReference type="ARBA" id="ARBA00022519"/>
    </source>
</evidence>
<dbReference type="SUPFAM" id="SSF47384">
    <property type="entry name" value="Homodimeric domain of signal transducing histidine kinase"/>
    <property type="match status" value="1"/>
</dbReference>
<keyword evidence="10" id="KW-0067">ATP-binding</keyword>
<dbReference type="Pfam" id="PF02518">
    <property type="entry name" value="HATPase_c"/>
    <property type="match status" value="1"/>
</dbReference>
<evidence type="ECO:0000313" key="21">
    <source>
        <dbReference type="Proteomes" id="UP000772618"/>
    </source>
</evidence>
<dbReference type="Pfam" id="PF01627">
    <property type="entry name" value="Hpt"/>
    <property type="match status" value="1"/>
</dbReference>
<dbReference type="InterPro" id="IPR001789">
    <property type="entry name" value="Sig_transdc_resp-reg_receiver"/>
</dbReference>
<keyword evidence="10" id="KW-0547">Nucleotide-binding</keyword>
<sequence>MKRKILAALVLAFVAVVMALSITHFSFNEMMSTVNQLSTPNEKLAKLNAAFEEITMLDQQQRTEAIKNPLKPYKYFLDQSGYLHSMIDTLQMLPWDTAQLIRIGSMKEILDQRNQLFVSYLKVRAELSDNREFSKQLDTLSTLLKQSQIADSSIITTQKKTITTYLKTDSAADDTKAEKSFLKKLFSKKKSKPAGPPPVKVQEETNVQIDTLAIAHQVIDIEEIERLMDELETDQRLQRRKLQQKELELINANSLFINQLLNILHEVENEEVRNMRASNADAAKVFHNGISRMNILMLSFFLGAAILVYLILVDISKSNYYKKQLEKARDHAEELSKIKQRFLANMSHEIRTPLQSIIGFAEQLRSHANKDHTEAVSAIHSSSEHLLHIVNEVLDYSRISSGSFTLSKEKFRLIQLVKEVESAMRIQADRKSLSFILDTEKTSDYNLLGDPFRLRQILYNLLGNAIKFTHQGFIKLTVKTIEIDDCIQCIFEIKDTGIGMTNDELKTIFNQFEQANSQITKTYGGTGLGLTIVKSLIEVQNGELEVMSEPGVGSTFRISLGFDKATEIPQQKAQHAEAHSIAFNGKILVVDDDAMILKLCGLILKKNNISHTAFNEAEDLLRTVKDPEVSHILIDIRMPKMNGVELCRALKKVYSEGVKFIALTAHVLPEERQSLIQQGFNTVLAKPFHENELLTAIGVTPIEKRFIEEMPDFSSLKKMTMGDDALFYSVMQQFVEESEYDIQKLQSQVEQENKKGIREVVHKLAGRLGQLGVHNLSTRFRDLELRIVEGAGYNELTDDLIDVIQGTKELLNSIRMNTLAHSN</sequence>
<dbReference type="EC" id="2.7.13.3" evidence="3"/>
<dbReference type="InterPro" id="IPR004358">
    <property type="entry name" value="Sig_transdc_His_kin-like_C"/>
</dbReference>
<keyword evidence="8 16" id="KW-0812">Transmembrane</keyword>
<evidence type="ECO:0000256" key="6">
    <source>
        <dbReference type="ARBA" id="ARBA00022553"/>
    </source>
</evidence>
<keyword evidence="4" id="KW-1003">Cell membrane</keyword>
<dbReference type="SUPFAM" id="SSF55874">
    <property type="entry name" value="ATPase domain of HSP90 chaperone/DNA topoisomerase II/histidine kinase"/>
    <property type="match status" value="1"/>
</dbReference>
<dbReference type="Proteomes" id="UP000772618">
    <property type="component" value="Unassembled WGS sequence"/>
</dbReference>
<keyword evidence="12 16" id="KW-0472">Membrane</keyword>
<dbReference type="CDD" id="cd16922">
    <property type="entry name" value="HATPase_EvgS-ArcB-TorS-like"/>
    <property type="match status" value="1"/>
</dbReference>
<feature type="coiled-coil region" evidence="15">
    <location>
        <begin position="214"/>
        <end position="248"/>
    </location>
</feature>
<dbReference type="SMART" id="SM00448">
    <property type="entry name" value="REC"/>
    <property type="match status" value="1"/>
</dbReference>
<evidence type="ECO:0000256" key="1">
    <source>
        <dbReference type="ARBA" id="ARBA00000085"/>
    </source>
</evidence>
<dbReference type="InterPro" id="IPR036641">
    <property type="entry name" value="HPT_dom_sf"/>
</dbReference>
<dbReference type="Gene3D" id="3.30.565.10">
    <property type="entry name" value="Histidine kinase-like ATPase, C-terminal domain"/>
    <property type="match status" value="1"/>
</dbReference>
<feature type="domain" description="HPt" evidence="19">
    <location>
        <begin position="723"/>
        <end position="814"/>
    </location>
</feature>
<evidence type="ECO:0000256" key="2">
    <source>
        <dbReference type="ARBA" id="ARBA00004429"/>
    </source>
</evidence>
<dbReference type="Pfam" id="PF00512">
    <property type="entry name" value="HisKA"/>
    <property type="match status" value="1"/>
</dbReference>
<gene>
    <name evidence="20" type="ORF">KK060_04415</name>
</gene>
<dbReference type="PANTHER" id="PTHR43047">
    <property type="entry name" value="TWO-COMPONENT HISTIDINE PROTEIN KINASE"/>
    <property type="match status" value="1"/>
</dbReference>
<dbReference type="Pfam" id="PF00072">
    <property type="entry name" value="Response_reg"/>
    <property type="match status" value="1"/>
</dbReference>
<proteinExistence type="predicted"/>
<dbReference type="InterPro" id="IPR005467">
    <property type="entry name" value="His_kinase_dom"/>
</dbReference>
<keyword evidence="15" id="KW-0175">Coiled coil</keyword>
<comment type="caution">
    <text evidence="20">The sequence shown here is derived from an EMBL/GenBank/DDBJ whole genome shotgun (WGS) entry which is preliminary data.</text>
</comment>
<dbReference type="CDD" id="cd00082">
    <property type="entry name" value="HisKA"/>
    <property type="match status" value="1"/>
</dbReference>
<feature type="domain" description="Histidine kinase" evidence="17">
    <location>
        <begin position="345"/>
        <end position="564"/>
    </location>
</feature>
<evidence type="ECO:0000256" key="10">
    <source>
        <dbReference type="ARBA" id="ARBA00022840"/>
    </source>
</evidence>
<protein>
    <recommendedName>
        <fullName evidence="3">histidine kinase</fullName>
        <ecNumber evidence="3">2.7.13.3</ecNumber>
    </recommendedName>
</protein>
<dbReference type="CDD" id="cd17546">
    <property type="entry name" value="REC_hyHK_CKI1_RcsC-like"/>
    <property type="match status" value="1"/>
</dbReference>
<keyword evidence="7" id="KW-0808">Transferase</keyword>
<evidence type="ECO:0000256" key="11">
    <source>
        <dbReference type="ARBA" id="ARBA00022989"/>
    </source>
</evidence>
<organism evidence="20 21">
    <name type="scientific">Chryseosolibacter indicus</name>
    <dbReference type="NCBI Taxonomy" id="2782351"/>
    <lineage>
        <taxon>Bacteria</taxon>
        <taxon>Pseudomonadati</taxon>
        <taxon>Bacteroidota</taxon>
        <taxon>Cytophagia</taxon>
        <taxon>Cytophagales</taxon>
        <taxon>Chryseotaleaceae</taxon>
        <taxon>Chryseosolibacter</taxon>
    </lineage>
</organism>
<evidence type="ECO:0000256" key="9">
    <source>
        <dbReference type="ARBA" id="ARBA00022777"/>
    </source>
</evidence>
<evidence type="ECO:0000256" key="13">
    <source>
        <dbReference type="PROSITE-ProRule" id="PRU00110"/>
    </source>
</evidence>
<evidence type="ECO:0000256" key="14">
    <source>
        <dbReference type="PROSITE-ProRule" id="PRU00169"/>
    </source>
</evidence>
<feature type="modified residue" description="4-aspartylphosphate" evidence="14">
    <location>
        <position position="635"/>
    </location>
</feature>
<evidence type="ECO:0000259" key="17">
    <source>
        <dbReference type="PROSITE" id="PS50109"/>
    </source>
</evidence>
<dbReference type="PRINTS" id="PR00344">
    <property type="entry name" value="BCTRLSENSOR"/>
</dbReference>
<dbReference type="SUPFAM" id="SSF52172">
    <property type="entry name" value="CheY-like"/>
    <property type="match status" value="1"/>
</dbReference>
<dbReference type="Gene3D" id="3.40.50.2300">
    <property type="match status" value="1"/>
</dbReference>
<evidence type="ECO:0000259" key="19">
    <source>
        <dbReference type="PROSITE" id="PS50894"/>
    </source>
</evidence>
<dbReference type="Gene3D" id="1.20.120.160">
    <property type="entry name" value="HPT domain"/>
    <property type="match status" value="1"/>
</dbReference>
<dbReference type="PROSITE" id="PS50109">
    <property type="entry name" value="HIS_KIN"/>
    <property type="match status" value="1"/>
</dbReference>
<keyword evidence="11 16" id="KW-1133">Transmembrane helix</keyword>
<dbReference type="SMART" id="SM00387">
    <property type="entry name" value="HATPase_c"/>
    <property type="match status" value="1"/>
</dbReference>
<keyword evidence="6 14" id="KW-0597">Phosphoprotein</keyword>
<dbReference type="InterPro" id="IPR003661">
    <property type="entry name" value="HisK_dim/P_dom"/>
</dbReference>
<keyword evidence="5" id="KW-0997">Cell inner membrane</keyword>
<accession>A0ABS5VM18</accession>
<evidence type="ECO:0000256" key="15">
    <source>
        <dbReference type="SAM" id="Coils"/>
    </source>
</evidence>
<evidence type="ECO:0000256" key="4">
    <source>
        <dbReference type="ARBA" id="ARBA00022475"/>
    </source>
</evidence>
<keyword evidence="21" id="KW-1185">Reference proteome</keyword>
<evidence type="ECO:0000256" key="3">
    <source>
        <dbReference type="ARBA" id="ARBA00012438"/>
    </source>
</evidence>
<dbReference type="PROSITE" id="PS50894">
    <property type="entry name" value="HPT"/>
    <property type="match status" value="1"/>
</dbReference>
<feature type="domain" description="Response regulatory" evidence="18">
    <location>
        <begin position="586"/>
        <end position="701"/>
    </location>
</feature>
<keyword evidence="9" id="KW-0418">Kinase</keyword>
<dbReference type="SUPFAM" id="SSF47226">
    <property type="entry name" value="Histidine-containing phosphotransfer domain, HPT domain"/>
    <property type="match status" value="1"/>
</dbReference>
<dbReference type="InterPro" id="IPR011006">
    <property type="entry name" value="CheY-like_superfamily"/>
</dbReference>
<dbReference type="InterPro" id="IPR008207">
    <property type="entry name" value="Sig_transdc_His_kin_Hpt_dom"/>
</dbReference>
<dbReference type="InterPro" id="IPR003594">
    <property type="entry name" value="HATPase_dom"/>
</dbReference>
<evidence type="ECO:0000259" key="18">
    <source>
        <dbReference type="PROSITE" id="PS50110"/>
    </source>
</evidence>
<feature type="modified residue" description="Phosphohistidine" evidence="13">
    <location>
        <position position="762"/>
    </location>
</feature>